<dbReference type="AlphaFoldDB" id="A0A507CFX8"/>
<dbReference type="EMBL" id="QEAM01000424">
    <property type="protein sequence ID" value="TPX39997.1"/>
    <property type="molecule type" value="Genomic_DNA"/>
</dbReference>
<dbReference type="Pfam" id="PF00069">
    <property type="entry name" value="Pkinase"/>
    <property type="match status" value="1"/>
</dbReference>
<feature type="binding site" evidence="7">
    <location>
        <position position="100"/>
    </location>
    <ligand>
        <name>ATP</name>
        <dbReference type="ChEBI" id="CHEBI:30616"/>
    </ligand>
</feature>
<dbReference type="CDD" id="cd14017">
    <property type="entry name" value="STKc_TTBK"/>
    <property type="match status" value="1"/>
</dbReference>
<keyword evidence="6 7" id="KW-0067">ATP-binding</keyword>
<dbReference type="Proteomes" id="UP000317494">
    <property type="component" value="Unassembled WGS sequence"/>
</dbReference>
<evidence type="ECO:0000256" key="3">
    <source>
        <dbReference type="ARBA" id="ARBA00022679"/>
    </source>
</evidence>
<protein>
    <recommendedName>
        <fullName evidence="1">non-specific serine/threonine protein kinase</fullName>
        <ecNumber evidence="1">2.7.11.1</ecNumber>
    </recommendedName>
</protein>
<evidence type="ECO:0000256" key="7">
    <source>
        <dbReference type="PROSITE-ProRule" id="PRU10141"/>
    </source>
</evidence>
<dbReference type="InterPro" id="IPR000719">
    <property type="entry name" value="Prot_kinase_dom"/>
</dbReference>
<dbReference type="InterPro" id="IPR011009">
    <property type="entry name" value="Kinase-like_dom_sf"/>
</dbReference>
<dbReference type="Proteomes" id="UP000320475">
    <property type="component" value="Unassembled WGS sequence"/>
</dbReference>
<dbReference type="InterPro" id="IPR008271">
    <property type="entry name" value="Ser/Thr_kinase_AS"/>
</dbReference>
<keyword evidence="4 7" id="KW-0547">Nucleotide-binding</keyword>
<dbReference type="EC" id="2.7.11.1" evidence="1"/>
<keyword evidence="5" id="KW-0418">Kinase</keyword>
<dbReference type="PROSITE" id="PS00107">
    <property type="entry name" value="PROTEIN_KINASE_ATP"/>
    <property type="match status" value="1"/>
</dbReference>
<evidence type="ECO:0000313" key="11">
    <source>
        <dbReference type="EMBL" id="TPX52144.1"/>
    </source>
</evidence>
<dbReference type="EMBL" id="QEAN01000043">
    <property type="protein sequence ID" value="TPX52144.1"/>
    <property type="molecule type" value="Genomic_DNA"/>
</dbReference>
<dbReference type="InterPro" id="IPR050235">
    <property type="entry name" value="CK1_Ser-Thr_kinase"/>
</dbReference>
<evidence type="ECO:0000313" key="12">
    <source>
        <dbReference type="Proteomes" id="UP000317494"/>
    </source>
</evidence>
<evidence type="ECO:0000256" key="1">
    <source>
        <dbReference type="ARBA" id="ARBA00012513"/>
    </source>
</evidence>
<dbReference type="STRING" id="286115.A0A507CFX8"/>
<name>A0A507CFX8_9FUNG</name>
<evidence type="ECO:0000259" key="9">
    <source>
        <dbReference type="PROSITE" id="PS50011"/>
    </source>
</evidence>
<dbReference type="VEuPathDB" id="FungiDB:SeMB42_g01618"/>
<evidence type="ECO:0000256" key="4">
    <source>
        <dbReference type="ARBA" id="ARBA00022741"/>
    </source>
</evidence>
<feature type="compositionally biased region" description="Acidic residues" evidence="8">
    <location>
        <begin position="426"/>
        <end position="449"/>
    </location>
</feature>
<dbReference type="Gene3D" id="1.10.510.10">
    <property type="entry name" value="Transferase(Phosphotransferase) domain 1"/>
    <property type="match status" value="1"/>
</dbReference>
<evidence type="ECO:0000256" key="6">
    <source>
        <dbReference type="ARBA" id="ARBA00022840"/>
    </source>
</evidence>
<accession>A0A507CFX8</accession>
<feature type="domain" description="Protein kinase" evidence="9">
    <location>
        <begin position="71"/>
        <end position="384"/>
    </location>
</feature>
<proteinExistence type="predicted"/>
<feature type="region of interest" description="Disordered" evidence="8">
    <location>
        <begin position="414"/>
        <end position="475"/>
    </location>
</feature>
<keyword evidence="12" id="KW-1185">Reference proteome</keyword>
<sequence length="584" mass="64240">MLAGTFAPDHHIAKPVTQVVNPNIINRPMLTKDVPPVLTTHHHHVPPTLAPAPTPAIQIPNLKNVLIKSRWRIANVLGKGAFGEVYAASDMSTLETVAIKIEVPECKKQVLKLEICVMRKLQACPYVARFVGCGRFATPQPPAAAPPTIPTPLTSATPPTPITPITQPSAATPPIYSYLVMQLLGPNLSDLRRKAPGGQFSISATSLLCRQMLRAVQALHEIGFLHRDIKPGNFCLGPTETEPTESSKCYMIDFGLSRRFMNSTGRVREARHKVGFRGTARYASLAAHEGRDLGRVDDLWSLFYILVECLRGSLPWRGKERSKIAALKATYTHPRPAPAQAGALLAFPHGLLDGLPVQCWHIYRHLMTLGYRDRPDYDYIHAMLDDMRCGTILVAQQTSLSSLASSHIPTYNANSSGNMATLPHDDDQDQDMAFDDGKDDDEDAEDDIDPPLFKMTPSSSGERMANHGPVHRHGALGGPLNDAGCRSVTTLIQKLNVADHESKREKRQLPPRLNAVQPLPMCRSRSIEGGDEGRLGGGMDVDHVKDRKEGKHGRISLVGLAPRPPVQGRVREPFIRRKLLRSRT</sequence>
<gene>
    <name evidence="10" type="ORF">SeLEV6574_g06865</name>
    <name evidence="11" type="ORF">SeMB42_g01618</name>
</gene>
<dbReference type="OrthoDB" id="5579860at2759"/>
<evidence type="ECO:0000313" key="13">
    <source>
        <dbReference type="Proteomes" id="UP000320475"/>
    </source>
</evidence>
<dbReference type="GO" id="GO:0004674">
    <property type="term" value="F:protein serine/threonine kinase activity"/>
    <property type="evidence" value="ECO:0007669"/>
    <property type="project" value="UniProtKB-KW"/>
</dbReference>
<dbReference type="PROSITE" id="PS00108">
    <property type="entry name" value="PROTEIN_KINASE_ST"/>
    <property type="match status" value="1"/>
</dbReference>
<dbReference type="PROSITE" id="PS50011">
    <property type="entry name" value="PROTEIN_KINASE_DOM"/>
    <property type="match status" value="1"/>
</dbReference>
<evidence type="ECO:0000256" key="5">
    <source>
        <dbReference type="ARBA" id="ARBA00022777"/>
    </source>
</evidence>
<evidence type="ECO:0000256" key="8">
    <source>
        <dbReference type="SAM" id="MobiDB-lite"/>
    </source>
</evidence>
<dbReference type="SMART" id="SM00220">
    <property type="entry name" value="S_TKc"/>
    <property type="match status" value="1"/>
</dbReference>
<dbReference type="InterPro" id="IPR017441">
    <property type="entry name" value="Protein_kinase_ATP_BS"/>
</dbReference>
<evidence type="ECO:0000256" key="2">
    <source>
        <dbReference type="ARBA" id="ARBA00022527"/>
    </source>
</evidence>
<evidence type="ECO:0000313" key="10">
    <source>
        <dbReference type="EMBL" id="TPX39997.1"/>
    </source>
</evidence>
<dbReference type="PANTHER" id="PTHR11909">
    <property type="entry name" value="CASEIN KINASE-RELATED"/>
    <property type="match status" value="1"/>
</dbReference>
<comment type="caution">
    <text evidence="10">The sequence shown here is derived from an EMBL/GenBank/DDBJ whole genome shotgun (WGS) entry which is preliminary data.</text>
</comment>
<dbReference type="SUPFAM" id="SSF56112">
    <property type="entry name" value="Protein kinase-like (PK-like)"/>
    <property type="match status" value="1"/>
</dbReference>
<dbReference type="GO" id="GO:0005524">
    <property type="term" value="F:ATP binding"/>
    <property type="evidence" value="ECO:0007669"/>
    <property type="project" value="UniProtKB-UniRule"/>
</dbReference>
<dbReference type="InterPro" id="IPR047916">
    <property type="entry name" value="TTBK_Asator-like_STKc"/>
</dbReference>
<keyword evidence="3" id="KW-0808">Transferase</keyword>
<organism evidence="10 13">
    <name type="scientific">Synchytrium endobioticum</name>
    <dbReference type="NCBI Taxonomy" id="286115"/>
    <lineage>
        <taxon>Eukaryota</taxon>
        <taxon>Fungi</taxon>
        <taxon>Fungi incertae sedis</taxon>
        <taxon>Chytridiomycota</taxon>
        <taxon>Chytridiomycota incertae sedis</taxon>
        <taxon>Chytridiomycetes</taxon>
        <taxon>Synchytriales</taxon>
        <taxon>Synchytriaceae</taxon>
        <taxon>Synchytrium</taxon>
    </lineage>
</organism>
<keyword evidence="2" id="KW-0723">Serine/threonine-protein kinase</keyword>
<reference evidence="12 13" key="1">
    <citation type="journal article" date="2019" name="Sci. Rep.">
        <title>Comparative genomics of chytrid fungi reveal insights into the obligate biotrophic and pathogenic lifestyle of Synchytrium endobioticum.</title>
        <authorList>
            <person name="van de Vossenberg B.T.L.H."/>
            <person name="Warris S."/>
            <person name="Nguyen H.D.T."/>
            <person name="van Gent-Pelzer M.P.E."/>
            <person name="Joly D.L."/>
            <person name="van de Geest H.C."/>
            <person name="Bonants P.J.M."/>
            <person name="Smith D.S."/>
            <person name="Levesque C.A."/>
            <person name="van der Lee T.A.J."/>
        </authorList>
    </citation>
    <scope>NUCLEOTIDE SEQUENCE [LARGE SCALE GENOMIC DNA]</scope>
    <source>
        <strain evidence="10 13">LEV6574</strain>
        <strain evidence="11 12">MB42</strain>
    </source>
</reference>